<comment type="caution">
    <text evidence="3">The sequence shown here is derived from an EMBL/GenBank/DDBJ whole genome shotgun (WGS) entry which is preliminary data.</text>
</comment>
<keyword evidence="1" id="KW-0812">Transmembrane</keyword>
<name>A0A6I1GQN1_9BIFI</name>
<organism evidence="3 4">
    <name type="scientific">Bifidobacterium cebidarum</name>
    <dbReference type="NCBI Taxonomy" id="2650773"/>
    <lineage>
        <taxon>Bacteria</taxon>
        <taxon>Bacillati</taxon>
        <taxon>Actinomycetota</taxon>
        <taxon>Actinomycetes</taxon>
        <taxon>Bifidobacteriales</taxon>
        <taxon>Bifidobacteriaceae</taxon>
        <taxon>Bifidobacterium</taxon>
    </lineage>
</organism>
<dbReference type="Proteomes" id="UP000468413">
    <property type="component" value="Unassembled WGS sequence"/>
</dbReference>
<proteinExistence type="predicted"/>
<evidence type="ECO:0000256" key="2">
    <source>
        <dbReference type="SAM" id="SignalP"/>
    </source>
</evidence>
<gene>
    <name evidence="3" type="ORF">F7D08_0595</name>
</gene>
<evidence type="ECO:0000256" key="1">
    <source>
        <dbReference type="SAM" id="Phobius"/>
    </source>
</evidence>
<dbReference type="AlphaFoldDB" id="A0A6I1GQN1"/>
<sequence length="223" mass="24010">MRFWCAVLLSSAILLWPCPATGVTRLGAAHDAHRADRLPHPGTGENGSASHATPIGIASALTAMIARMNSGGTLLEAAEEQYGGHFATRELTEARLRKLCERAKLPDETPEQITRISQSMYAASQVSGRLGCRASPCLEVVLAAYRQLRLLQNLKAQALAVPKATVSLLSALPIVTILLGELLGSRPLEFLFDQTRGLICLLLGICCYAVGLIWVRALLREQA</sequence>
<keyword evidence="1" id="KW-0472">Membrane</keyword>
<accession>A0A6I1GQN1</accession>
<protein>
    <submittedName>
        <fullName evidence="3">Flp pilus assembly protein</fullName>
    </submittedName>
</protein>
<evidence type="ECO:0000313" key="4">
    <source>
        <dbReference type="Proteomes" id="UP000468413"/>
    </source>
</evidence>
<evidence type="ECO:0000313" key="3">
    <source>
        <dbReference type="EMBL" id="KAB7788861.1"/>
    </source>
</evidence>
<feature type="transmembrane region" description="Helical" evidence="1">
    <location>
        <begin position="197"/>
        <end position="219"/>
    </location>
</feature>
<reference evidence="3 4" key="1">
    <citation type="submission" date="2019-09" db="EMBL/GenBank/DDBJ databases">
        <title>Characterization of the phylogenetic diversity of two novel species belonging to the genus Bifidobacterium: Bifidobacterium cebidarum sp. nov. and Bifidobacterium leontopitheci sp. nov.</title>
        <authorList>
            <person name="Lugli G.A."/>
            <person name="Duranti S."/>
            <person name="Milani C."/>
            <person name="Turroni F."/>
            <person name="Ventura M."/>
        </authorList>
    </citation>
    <scope>NUCLEOTIDE SEQUENCE [LARGE SCALE GENOMIC DNA]</scope>
    <source>
        <strain evidence="3 4">LMG 31469</strain>
    </source>
</reference>
<keyword evidence="2" id="KW-0732">Signal</keyword>
<feature type="transmembrane region" description="Helical" evidence="1">
    <location>
        <begin position="164"/>
        <end position="185"/>
    </location>
</feature>
<feature type="chain" id="PRO_5026278152" evidence="2">
    <location>
        <begin position="23"/>
        <end position="223"/>
    </location>
</feature>
<keyword evidence="4" id="KW-1185">Reference proteome</keyword>
<dbReference type="EMBL" id="WBVS01000002">
    <property type="protein sequence ID" value="KAB7788861.1"/>
    <property type="molecule type" value="Genomic_DNA"/>
</dbReference>
<keyword evidence="1" id="KW-1133">Transmembrane helix</keyword>
<feature type="signal peptide" evidence="2">
    <location>
        <begin position="1"/>
        <end position="22"/>
    </location>
</feature>